<keyword evidence="2" id="KW-1185">Reference proteome</keyword>
<evidence type="ECO:0000313" key="2">
    <source>
        <dbReference type="Proteomes" id="UP001596337"/>
    </source>
</evidence>
<gene>
    <name evidence="1" type="ORF">ACFQGD_16970</name>
</gene>
<dbReference type="RefSeq" id="WP_345396830.1">
    <property type="nucleotide sequence ID" value="NZ_BAABLA010000026.1"/>
</dbReference>
<dbReference type="EMBL" id="JBHSXX010000001">
    <property type="protein sequence ID" value="MFC6868836.1"/>
    <property type="molecule type" value="Genomic_DNA"/>
</dbReference>
<accession>A0ABW2C0R5</accession>
<evidence type="ECO:0000313" key="1">
    <source>
        <dbReference type="EMBL" id="MFC6868836.1"/>
    </source>
</evidence>
<proteinExistence type="predicted"/>
<protein>
    <submittedName>
        <fullName evidence="1">Uncharacterized protein</fullName>
    </submittedName>
</protein>
<reference evidence="2" key="1">
    <citation type="journal article" date="2019" name="Int. J. Syst. Evol. Microbiol.">
        <title>The Global Catalogue of Microorganisms (GCM) 10K type strain sequencing project: providing services to taxonomists for standard genome sequencing and annotation.</title>
        <authorList>
            <consortium name="The Broad Institute Genomics Platform"/>
            <consortium name="The Broad Institute Genome Sequencing Center for Infectious Disease"/>
            <person name="Wu L."/>
            <person name="Ma J."/>
        </authorList>
    </citation>
    <scope>NUCLEOTIDE SEQUENCE [LARGE SCALE GENOMIC DNA]</scope>
    <source>
        <strain evidence="2">KCTC 32255</strain>
    </source>
</reference>
<comment type="caution">
    <text evidence="1">The sequence shown here is derived from an EMBL/GenBank/DDBJ whole genome shotgun (WGS) entry which is preliminary data.</text>
</comment>
<dbReference type="Proteomes" id="UP001596337">
    <property type="component" value="Unassembled WGS sequence"/>
</dbReference>
<sequence length="42" mass="4729">MAKKILIAQLVLVIAAVAALAMREYPGLLREIKILRMARHQD</sequence>
<organism evidence="1 2">
    <name type="scientific">Haloechinothrix salitolerans</name>
    <dbReference type="NCBI Taxonomy" id="926830"/>
    <lineage>
        <taxon>Bacteria</taxon>
        <taxon>Bacillati</taxon>
        <taxon>Actinomycetota</taxon>
        <taxon>Actinomycetes</taxon>
        <taxon>Pseudonocardiales</taxon>
        <taxon>Pseudonocardiaceae</taxon>
        <taxon>Haloechinothrix</taxon>
    </lineage>
</organism>
<name>A0ABW2C0R5_9PSEU</name>